<sequence>MADLRRVTMRDVADAANVSVQTVSNVLRNRGRVAASTRTRVLEVIDRMGYRPHAGASSLRTRRAERVAHPIFPGELDPSNTIMLEFIRALTAAAGRRRHSLVLVDGADDVDELIRSGTVDAVVLADVAAGDPRVPTLLERGVPFACFGRIDPEISTNWIDIDSRASVCDLTSRLIAAGHRDLAFIGYQTGSRWDVDRENGFRDATAAAGLAGQVRTTASAPTAVHAAVEELLDRDSRPTAIVSGSDVLAGHIYAEAARRGIRIGDDLSVTGFDGGMAARLLRPTLTTLAIPLPDIGDWLIDRALDTVDGATELPSKLITADLVVGESARL</sequence>
<dbReference type="SUPFAM" id="SSF47413">
    <property type="entry name" value="lambda repressor-like DNA-binding domains"/>
    <property type="match status" value="1"/>
</dbReference>
<keyword evidence="2" id="KW-0238">DNA-binding</keyword>
<evidence type="ECO:0000259" key="4">
    <source>
        <dbReference type="PROSITE" id="PS50932"/>
    </source>
</evidence>
<dbReference type="SUPFAM" id="SSF53822">
    <property type="entry name" value="Periplasmic binding protein-like I"/>
    <property type="match status" value="1"/>
</dbReference>
<organism evidence="5 6">
    <name type="scientific">Mycolicibacterium brumae</name>
    <dbReference type="NCBI Taxonomy" id="85968"/>
    <lineage>
        <taxon>Bacteria</taxon>
        <taxon>Bacillati</taxon>
        <taxon>Actinomycetota</taxon>
        <taxon>Actinomycetes</taxon>
        <taxon>Mycobacteriales</taxon>
        <taxon>Mycobacteriaceae</taxon>
        <taxon>Mycolicibacterium</taxon>
    </lineage>
</organism>
<dbReference type="GO" id="GO:0003700">
    <property type="term" value="F:DNA-binding transcription factor activity"/>
    <property type="evidence" value="ECO:0007669"/>
    <property type="project" value="TreeGrafter"/>
</dbReference>
<dbReference type="OrthoDB" id="9816215at2"/>
<dbReference type="RefSeq" id="WP_090585780.1">
    <property type="nucleotide sequence ID" value="NZ_CP104302.1"/>
</dbReference>
<dbReference type="PROSITE" id="PS50932">
    <property type="entry name" value="HTH_LACI_2"/>
    <property type="match status" value="1"/>
</dbReference>
<dbReference type="InterPro" id="IPR000843">
    <property type="entry name" value="HTH_LacI"/>
</dbReference>
<dbReference type="EMBL" id="PDCN02000019">
    <property type="protein sequence ID" value="PIB74182.1"/>
    <property type="molecule type" value="Genomic_DNA"/>
</dbReference>
<dbReference type="Pfam" id="PF00356">
    <property type="entry name" value="LacI"/>
    <property type="match status" value="1"/>
</dbReference>
<dbReference type="Pfam" id="PF13377">
    <property type="entry name" value="Peripla_BP_3"/>
    <property type="match status" value="1"/>
</dbReference>
<evidence type="ECO:0000313" key="6">
    <source>
        <dbReference type="Proteomes" id="UP000230551"/>
    </source>
</evidence>
<dbReference type="STRING" id="85968.GCA_900073015_00598"/>
<evidence type="ECO:0000256" key="2">
    <source>
        <dbReference type="ARBA" id="ARBA00023125"/>
    </source>
</evidence>
<dbReference type="InterPro" id="IPR028082">
    <property type="entry name" value="Peripla_BP_I"/>
</dbReference>
<protein>
    <submittedName>
        <fullName evidence="5">LacI family transcriptional regulator</fullName>
    </submittedName>
</protein>
<keyword evidence="1" id="KW-0805">Transcription regulation</keyword>
<dbReference type="InterPro" id="IPR010982">
    <property type="entry name" value="Lambda_DNA-bd_dom_sf"/>
</dbReference>
<name>A0A2G5P752_9MYCO</name>
<dbReference type="PANTHER" id="PTHR30146:SF109">
    <property type="entry name" value="HTH-TYPE TRANSCRIPTIONAL REGULATOR GALS"/>
    <property type="match status" value="1"/>
</dbReference>
<dbReference type="Gene3D" id="1.10.260.40">
    <property type="entry name" value="lambda repressor-like DNA-binding domains"/>
    <property type="match status" value="1"/>
</dbReference>
<evidence type="ECO:0000313" key="5">
    <source>
        <dbReference type="EMBL" id="PIB74182.1"/>
    </source>
</evidence>
<dbReference type="GO" id="GO:0000976">
    <property type="term" value="F:transcription cis-regulatory region binding"/>
    <property type="evidence" value="ECO:0007669"/>
    <property type="project" value="TreeGrafter"/>
</dbReference>
<proteinExistence type="predicted"/>
<comment type="caution">
    <text evidence="5">The sequence shown here is derived from an EMBL/GenBank/DDBJ whole genome shotgun (WGS) entry which is preliminary data.</text>
</comment>
<dbReference type="Gene3D" id="3.40.50.2300">
    <property type="match status" value="2"/>
</dbReference>
<dbReference type="PROSITE" id="PS00356">
    <property type="entry name" value="HTH_LACI_1"/>
    <property type="match status" value="1"/>
</dbReference>
<dbReference type="SMART" id="SM00354">
    <property type="entry name" value="HTH_LACI"/>
    <property type="match status" value="1"/>
</dbReference>
<keyword evidence="3" id="KW-0804">Transcription</keyword>
<dbReference type="AlphaFoldDB" id="A0A2G5P752"/>
<feature type="domain" description="HTH lacI-type" evidence="4">
    <location>
        <begin position="7"/>
        <end position="61"/>
    </location>
</feature>
<accession>A0A2G5P752</accession>
<keyword evidence="6" id="KW-1185">Reference proteome</keyword>
<evidence type="ECO:0000256" key="3">
    <source>
        <dbReference type="ARBA" id="ARBA00023163"/>
    </source>
</evidence>
<gene>
    <name evidence="5" type="ORF">CQY22_013830</name>
</gene>
<dbReference type="CDD" id="cd01392">
    <property type="entry name" value="HTH_LacI"/>
    <property type="match status" value="1"/>
</dbReference>
<dbReference type="Proteomes" id="UP000230551">
    <property type="component" value="Unassembled WGS sequence"/>
</dbReference>
<dbReference type="InterPro" id="IPR046335">
    <property type="entry name" value="LacI/GalR-like_sensor"/>
</dbReference>
<reference evidence="5 6" key="1">
    <citation type="journal article" date="2017" name="Infect. Genet. Evol.">
        <title>The new phylogeny of the genus Mycobacterium: The old and the news.</title>
        <authorList>
            <person name="Tortoli E."/>
            <person name="Fedrizzi T."/>
            <person name="Meehan C.J."/>
            <person name="Trovato A."/>
            <person name="Grottola A."/>
            <person name="Giacobazzi E."/>
            <person name="Serpini G.F."/>
            <person name="Tagliazucchi S."/>
            <person name="Fabio A."/>
            <person name="Bettua C."/>
            <person name="Bertorelli R."/>
            <person name="Frascaro F."/>
            <person name="De Sanctis V."/>
            <person name="Pecorari M."/>
            <person name="Jousson O."/>
            <person name="Segata N."/>
            <person name="Cirillo D.M."/>
        </authorList>
    </citation>
    <scope>NUCLEOTIDE SEQUENCE [LARGE SCALE GENOMIC DNA]</scope>
    <source>
        <strain evidence="5 6">CIP1034565</strain>
    </source>
</reference>
<dbReference type="PANTHER" id="PTHR30146">
    <property type="entry name" value="LACI-RELATED TRANSCRIPTIONAL REPRESSOR"/>
    <property type="match status" value="1"/>
</dbReference>
<evidence type="ECO:0000256" key="1">
    <source>
        <dbReference type="ARBA" id="ARBA00023015"/>
    </source>
</evidence>